<proteinExistence type="inferred from homology"/>
<dbReference type="InParanoid" id="E4XJR4"/>
<sequence>MVFYFTCQSRPDLAQKYIIYMGRDKFENEALIHNGWPEDLWFHVDDLSSAHVYLRLPRGETFESVPEEVVEECASLVKANSIKGCKMSETKIVYTPWENLKKTADMVVGQIGYHNHKRCKYICVKKNADIVKKIEKTRSEDLSPDLQAERLARDAEVLAEQKAAAKKEAEEQKLFKLKCEQEKYAKSYDRLFDDEPARTTNQESENDSDDFM</sequence>
<comment type="similarity">
    <text evidence="1">Belongs to the CCDC25 family.</text>
</comment>
<dbReference type="InterPro" id="IPR039730">
    <property type="entry name" value="Jlp2/Ccd25"/>
</dbReference>
<dbReference type="Pfam" id="PF05670">
    <property type="entry name" value="NFACT-R_1"/>
    <property type="match status" value="1"/>
</dbReference>
<comment type="subunit">
    <text evidence="3">Interacts (via cytoplasmic region) with ILK.</text>
</comment>
<dbReference type="EMBL" id="FN653062">
    <property type="protein sequence ID" value="CBY24698.1"/>
    <property type="molecule type" value="Genomic_DNA"/>
</dbReference>
<evidence type="ECO:0000256" key="4">
    <source>
        <dbReference type="SAM" id="MobiDB-lite"/>
    </source>
</evidence>
<dbReference type="PANTHER" id="PTHR13049:SF2">
    <property type="entry name" value="COILED-COIL DOMAIN-CONTAINING PROTEIN 25"/>
    <property type="match status" value="1"/>
</dbReference>
<accession>E4XJR4</accession>
<dbReference type="FunCoup" id="E4XJR4">
    <property type="interactions" value="650"/>
</dbReference>
<evidence type="ECO:0000256" key="1">
    <source>
        <dbReference type="ARBA" id="ARBA00008998"/>
    </source>
</evidence>
<evidence type="ECO:0000256" key="3">
    <source>
        <dbReference type="ARBA" id="ARBA00024214"/>
    </source>
</evidence>
<reference evidence="6" key="1">
    <citation type="journal article" date="2010" name="Science">
        <title>Plasticity of animal genome architecture unmasked by rapid evolution of a pelagic tunicate.</title>
        <authorList>
            <person name="Denoeud F."/>
            <person name="Henriet S."/>
            <person name="Mungpakdee S."/>
            <person name="Aury J.M."/>
            <person name="Da Silva C."/>
            <person name="Brinkmann H."/>
            <person name="Mikhaleva J."/>
            <person name="Olsen L.C."/>
            <person name="Jubin C."/>
            <person name="Canestro C."/>
            <person name="Bouquet J.M."/>
            <person name="Danks G."/>
            <person name="Poulain J."/>
            <person name="Campsteijn C."/>
            <person name="Adamski M."/>
            <person name="Cross I."/>
            <person name="Yadetie F."/>
            <person name="Muffato M."/>
            <person name="Louis A."/>
            <person name="Butcher S."/>
            <person name="Tsagkogeorga G."/>
            <person name="Konrad A."/>
            <person name="Singh S."/>
            <person name="Jensen M.F."/>
            <person name="Cong E.H."/>
            <person name="Eikeseth-Otteraa H."/>
            <person name="Noel B."/>
            <person name="Anthouard V."/>
            <person name="Porcel B.M."/>
            <person name="Kachouri-Lafond R."/>
            <person name="Nishino A."/>
            <person name="Ugolini M."/>
            <person name="Chourrout P."/>
            <person name="Nishida H."/>
            <person name="Aasland R."/>
            <person name="Huzurbazar S."/>
            <person name="Westhof E."/>
            <person name="Delsuc F."/>
            <person name="Lehrach H."/>
            <person name="Reinhardt R."/>
            <person name="Weissenbach J."/>
            <person name="Roy S.W."/>
            <person name="Artiguenave F."/>
            <person name="Postlethwait J.H."/>
            <person name="Manak J.R."/>
            <person name="Thompson E.M."/>
            <person name="Jaillon O."/>
            <person name="Du Pasquier L."/>
            <person name="Boudinot P."/>
            <person name="Liberles D.A."/>
            <person name="Volff J.N."/>
            <person name="Philippe H."/>
            <person name="Lenhard B."/>
            <person name="Roest Crollius H."/>
            <person name="Wincker P."/>
            <person name="Chourrout D."/>
        </authorList>
    </citation>
    <scope>NUCLEOTIDE SEQUENCE [LARGE SCALE GENOMIC DNA]</scope>
</reference>
<dbReference type="Proteomes" id="UP000001307">
    <property type="component" value="Unassembled WGS sequence"/>
</dbReference>
<name>E4XJR4_OIKDI</name>
<dbReference type="AlphaFoldDB" id="E4XJR4"/>
<evidence type="ECO:0000259" key="5">
    <source>
        <dbReference type="Pfam" id="PF05670"/>
    </source>
</evidence>
<feature type="domain" description="NFACT RNA-binding" evidence="5">
    <location>
        <begin position="1"/>
        <end position="115"/>
    </location>
</feature>
<dbReference type="InterPro" id="IPR008532">
    <property type="entry name" value="NFACT_RNA-bd"/>
</dbReference>
<evidence type="ECO:0000313" key="6">
    <source>
        <dbReference type="EMBL" id="CBY24698.1"/>
    </source>
</evidence>
<protein>
    <recommendedName>
        <fullName evidence="2">Coiled-coil domain-containing protein 25</fullName>
    </recommendedName>
</protein>
<feature type="region of interest" description="Disordered" evidence="4">
    <location>
        <begin position="190"/>
        <end position="212"/>
    </location>
</feature>
<dbReference type="OrthoDB" id="200398at2759"/>
<gene>
    <name evidence="6" type="ORF">GSOID_T00012866001</name>
</gene>
<organism evidence="6">
    <name type="scientific">Oikopleura dioica</name>
    <name type="common">Tunicate</name>
    <dbReference type="NCBI Taxonomy" id="34765"/>
    <lineage>
        <taxon>Eukaryota</taxon>
        <taxon>Metazoa</taxon>
        <taxon>Chordata</taxon>
        <taxon>Tunicata</taxon>
        <taxon>Appendicularia</taxon>
        <taxon>Copelata</taxon>
        <taxon>Oikopleuridae</taxon>
        <taxon>Oikopleura</taxon>
    </lineage>
</organism>
<keyword evidence="7" id="KW-1185">Reference proteome</keyword>
<evidence type="ECO:0000256" key="2">
    <source>
        <dbReference type="ARBA" id="ARBA00016700"/>
    </source>
</evidence>
<dbReference type="PANTHER" id="PTHR13049">
    <property type="entry name" value="DUF814-RELATED"/>
    <property type="match status" value="1"/>
</dbReference>
<evidence type="ECO:0000313" key="7">
    <source>
        <dbReference type="Proteomes" id="UP000001307"/>
    </source>
</evidence>